<dbReference type="EMBL" id="JAIZAY010000008">
    <property type="protein sequence ID" value="KAJ8038186.1"/>
    <property type="molecule type" value="Genomic_DNA"/>
</dbReference>
<evidence type="ECO:0000256" key="4">
    <source>
        <dbReference type="ARBA" id="ARBA00022454"/>
    </source>
</evidence>
<evidence type="ECO:0000313" key="8">
    <source>
        <dbReference type="Proteomes" id="UP001152320"/>
    </source>
</evidence>
<evidence type="ECO:0000256" key="3">
    <source>
        <dbReference type="ARBA" id="ARBA00016382"/>
    </source>
</evidence>
<accession>A0A9Q1C3W8</accession>
<proteinExistence type="predicted"/>
<keyword evidence="4" id="KW-0158">Chromosome</keyword>
<evidence type="ECO:0000256" key="6">
    <source>
        <dbReference type="ARBA" id="ARBA00023328"/>
    </source>
</evidence>
<dbReference type="Proteomes" id="UP001152320">
    <property type="component" value="Chromosome 8"/>
</dbReference>
<dbReference type="InterPro" id="IPR020987">
    <property type="entry name" value="Centromere_Cenp-M"/>
</dbReference>
<gene>
    <name evidence="7" type="ORF">HOLleu_19192</name>
</gene>
<reference evidence="7" key="1">
    <citation type="submission" date="2021-10" db="EMBL/GenBank/DDBJ databases">
        <title>Tropical sea cucumber genome reveals ecological adaptation and Cuvierian tubules defense mechanism.</title>
        <authorList>
            <person name="Chen T."/>
        </authorList>
    </citation>
    <scope>NUCLEOTIDE SEQUENCE</scope>
    <source>
        <strain evidence="7">Nanhai2018</strain>
        <tissue evidence="7">Muscle</tissue>
    </source>
</reference>
<dbReference type="GO" id="GO:0005634">
    <property type="term" value="C:nucleus"/>
    <property type="evidence" value="ECO:0007669"/>
    <property type="project" value="UniProtKB-SubCell"/>
</dbReference>
<comment type="caution">
    <text evidence="7">The sequence shown here is derived from an EMBL/GenBank/DDBJ whole genome shotgun (WGS) entry which is preliminary data.</text>
</comment>
<dbReference type="Pfam" id="PF11111">
    <property type="entry name" value="CENP-M"/>
    <property type="match status" value="1"/>
</dbReference>
<keyword evidence="8" id="KW-1185">Reference proteome</keyword>
<evidence type="ECO:0000256" key="1">
    <source>
        <dbReference type="ARBA" id="ARBA00004123"/>
    </source>
</evidence>
<evidence type="ECO:0000256" key="2">
    <source>
        <dbReference type="ARBA" id="ARBA00004584"/>
    </source>
</evidence>
<name>A0A9Q1C3W8_HOLLE</name>
<protein>
    <recommendedName>
        <fullName evidence="3">Centromere protein M</fullName>
    </recommendedName>
</protein>
<keyword evidence="5" id="KW-0539">Nucleus</keyword>
<sequence>MNAKVLHPFSKVPQPQKATILVIGVEGTQKKQFAESLLRINVPYLLQIRTASYLPLPEDKENTRPNIDFVAFLLDMNNSRSLTSVHDSLKHLDASYFLGRVCFIVSQANHDTIHCTDLTDVTRLCDSVDSPMLSINFEVEEDCTIVARQVLQMLEIAAGMKPGVLPLLVQATGQSYQYVSGEDVDT</sequence>
<keyword evidence="6" id="KW-0137">Centromere</keyword>
<evidence type="ECO:0000256" key="5">
    <source>
        <dbReference type="ARBA" id="ARBA00023242"/>
    </source>
</evidence>
<evidence type="ECO:0000313" key="7">
    <source>
        <dbReference type="EMBL" id="KAJ8038186.1"/>
    </source>
</evidence>
<comment type="subcellular location">
    <subcellularLocation>
        <location evidence="2">Chromosome</location>
        <location evidence="2">Centromere</location>
    </subcellularLocation>
    <subcellularLocation>
        <location evidence="1">Nucleus</location>
    </subcellularLocation>
</comment>
<dbReference type="GO" id="GO:0000775">
    <property type="term" value="C:chromosome, centromeric region"/>
    <property type="evidence" value="ECO:0007669"/>
    <property type="project" value="UniProtKB-SubCell"/>
</dbReference>
<dbReference type="OrthoDB" id="2386686at2759"/>
<dbReference type="Gene3D" id="3.40.50.300">
    <property type="entry name" value="P-loop containing nucleotide triphosphate hydrolases"/>
    <property type="match status" value="1"/>
</dbReference>
<dbReference type="PANTHER" id="PTHR34436:SF1">
    <property type="entry name" value="CENTROMERE PROTEIN M"/>
    <property type="match status" value="1"/>
</dbReference>
<organism evidence="7 8">
    <name type="scientific">Holothuria leucospilota</name>
    <name type="common">Black long sea cucumber</name>
    <name type="synonym">Mertensiothuria leucospilota</name>
    <dbReference type="NCBI Taxonomy" id="206669"/>
    <lineage>
        <taxon>Eukaryota</taxon>
        <taxon>Metazoa</taxon>
        <taxon>Echinodermata</taxon>
        <taxon>Eleutherozoa</taxon>
        <taxon>Echinozoa</taxon>
        <taxon>Holothuroidea</taxon>
        <taxon>Aspidochirotacea</taxon>
        <taxon>Aspidochirotida</taxon>
        <taxon>Holothuriidae</taxon>
        <taxon>Holothuria</taxon>
    </lineage>
</organism>
<dbReference type="InterPro" id="IPR027417">
    <property type="entry name" value="P-loop_NTPase"/>
</dbReference>
<dbReference type="AlphaFoldDB" id="A0A9Q1C3W8"/>
<dbReference type="PANTHER" id="PTHR34436">
    <property type="entry name" value="CENTROMERE PROTEIN M"/>
    <property type="match status" value="1"/>
</dbReference>